<accession>A0A2I3S0L4</accession>
<dbReference type="CTD" id="100507055"/>
<dbReference type="Ensembl" id="ENSPTRT00000093257.1">
    <property type="protein sequence ID" value="ENSPTRP00000070487.1"/>
    <property type="gene ID" value="ENSPTRG00000048892.1"/>
</dbReference>
<dbReference type="VGNC" id="VGNC:57766">
    <property type="gene designation" value="LRCOL1"/>
</dbReference>
<dbReference type="GO" id="GO:0008047">
    <property type="term" value="F:enzyme activator activity"/>
    <property type="evidence" value="ECO:0007669"/>
    <property type="project" value="InterPro"/>
</dbReference>
<organism evidence="3 4">
    <name type="scientific">Pan troglodytes</name>
    <name type="common">Chimpanzee</name>
    <dbReference type="NCBI Taxonomy" id="9598"/>
    <lineage>
        <taxon>Eukaryota</taxon>
        <taxon>Metazoa</taxon>
        <taxon>Chordata</taxon>
        <taxon>Craniata</taxon>
        <taxon>Vertebrata</taxon>
        <taxon>Euteleostomi</taxon>
        <taxon>Mammalia</taxon>
        <taxon>Eutheria</taxon>
        <taxon>Euarchontoglires</taxon>
        <taxon>Primates</taxon>
        <taxon>Haplorrhini</taxon>
        <taxon>Catarrhini</taxon>
        <taxon>Hominidae</taxon>
        <taxon>Pan</taxon>
    </lineage>
</organism>
<dbReference type="PANTHER" id="PTHR10041:SF5">
    <property type="entry name" value="LEUCINE-RICH COLIPASE-LIKE PROTEIN 1"/>
    <property type="match status" value="1"/>
</dbReference>
<proteinExistence type="predicted"/>
<evidence type="ECO:0000313" key="3">
    <source>
        <dbReference type="Ensembl" id="ENSPTRP00000070487.1"/>
    </source>
</evidence>
<dbReference type="AlphaFoldDB" id="A0A2I3S0L4"/>
<feature type="signal peptide" evidence="2">
    <location>
        <begin position="1"/>
        <end position="22"/>
    </location>
</feature>
<dbReference type="InterPro" id="IPR001981">
    <property type="entry name" value="Colipase"/>
</dbReference>
<dbReference type="GeneTree" id="ENSGT00390000012041"/>
<feature type="chain" id="PRO_5014181157" evidence="2">
    <location>
        <begin position="23"/>
        <end position="300"/>
    </location>
</feature>
<dbReference type="InParanoid" id="A0A2I3S0L4"/>
<evidence type="ECO:0000313" key="4">
    <source>
        <dbReference type="Proteomes" id="UP000002277"/>
    </source>
</evidence>
<evidence type="ECO:0000313" key="5">
    <source>
        <dbReference type="VGNC" id="VGNC:57766"/>
    </source>
</evidence>
<sequence>MAGPGWTLLLLLLLLLLLGSMAGYGPQKKLNLSHKGIGEPCGRHEECQSNCCTINSLAPHTLCTPKTIFLQCLPWRKPNGYRCSHDSECQSSCCVRNNSPQELCTPQSIFLQCVPWRKPNGDFCSSHQECHSQCCIQLREYSPFRCIPRTGILAQCLPLVSPGRGLSLQALPWPPQGSRTETQQLDQDRGCERWALSPRAGGAPRHPRWERPALHRPSHKVGAAEKAPGLALSPPGPAGHGCPVRGRQSLRGRGEGDPGPSPVGAGVGRLQAGEGTASPALEEEGPGFSPPSPDLCCGFS</sequence>
<name>A0A2I3S0L4_PANTR</name>
<dbReference type="Proteomes" id="UP000002277">
    <property type="component" value="Chromosome 12"/>
</dbReference>
<dbReference type="GO" id="GO:0005576">
    <property type="term" value="C:extracellular region"/>
    <property type="evidence" value="ECO:0007669"/>
    <property type="project" value="InterPro"/>
</dbReference>
<dbReference type="RefSeq" id="XP_016780167.1">
    <property type="nucleotide sequence ID" value="XM_016924678.4"/>
</dbReference>
<feature type="region of interest" description="Disordered" evidence="1">
    <location>
        <begin position="196"/>
        <end position="300"/>
    </location>
</feature>
<dbReference type="GO" id="GO:0007586">
    <property type="term" value="P:digestion"/>
    <property type="evidence" value="ECO:0007669"/>
    <property type="project" value="InterPro"/>
</dbReference>
<evidence type="ECO:0000256" key="1">
    <source>
        <dbReference type="SAM" id="MobiDB-lite"/>
    </source>
</evidence>
<dbReference type="EMBL" id="AACZ04060451">
    <property type="status" value="NOT_ANNOTATED_CDS"/>
    <property type="molecule type" value="Genomic_DNA"/>
</dbReference>
<dbReference type="Pfam" id="PF15083">
    <property type="entry name" value="Colipase-like"/>
    <property type="match status" value="1"/>
</dbReference>
<keyword evidence="2" id="KW-0732">Signal</keyword>
<dbReference type="Bgee" id="ENSPTRG00000048892">
    <property type="expression patterns" value="Expressed in liver and 3 other cell types or tissues"/>
</dbReference>
<reference evidence="3 4" key="1">
    <citation type="journal article" date="2005" name="Nature">
        <title>Initial sequence of the chimpanzee genome and comparison with the human genome.</title>
        <authorList>
            <consortium name="Chimpanzee sequencing and analysis consortium"/>
        </authorList>
    </citation>
    <scope>NUCLEOTIDE SEQUENCE [LARGE SCALE GENOMIC DNA]</scope>
</reference>
<dbReference type="GO" id="GO:0016042">
    <property type="term" value="P:lipid catabolic process"/>
    <property type="evidence" value="ECO:0007669"/>
    <property type="project" value="InterPro"/>
</dbReference>
<evidence type="ECO:0000256" key="2">
    <source>
        <dbReference type="SAM" id="SignalP"/>
    </source>
</evidence>
<gene>
    <name evidence="3 5" type="primary">LRCOL1</name>
</gene>
<dbReference type="GeneID" id="739130"/>
<reference evidence="3" key="2">
    <citation type="submission" date="2025-08" db="UniProtKB">
        <authorList>
            <consortium name="Ensembl"/>
        </authorList>
    </citation>
    <scope>IDENTIFICATION</scope>
</reference>
<protein>
    <submittedName>
        <fullName evidence="3">Leucine rich colipase like 1</fullName>
    </submittedName>
</protein>
<keyword evidence="4" id="KW-1185">Reference proteome</keyword>
<reference evidence="3" key="3">
    <citation type="submission" date="2025-09" db="UniProtKB">
        <authorList>
            <consortium name="Ensembl"/>
        </authorList>
    </citation>
    <scope>IDENTIFICATION</scope>
</reference>
<dbReference type="PANTHER" id="PTHR10041">
    <property type="entry name" value="COLIPASE"/>
    <property type="match status" value="1"/>
</dbReference>
<dbReference type="OrthoDB" id="9837822at2759"/>